<sequence>MSETAFLPTKARAALCAFLESDHTKAVMADPEFRRGLAEVAREVSELAATRKRAREISSEVIHQPVAI</sequence>
<reference evidence="1 2" key="1">
    <citation type="submission" date="2020-08" db="EMBL/GenBank/DDBJ databases">
        <title>Genomic Encyclopedia of Type Strains, Phase III (KMG-III): the genomes of soil and plant-associated and newly described type strains.</title>
        <authorList>
            <person name="Whitman W."/>
        </authorList>
    </citation>
    <scope>NUCLEOTIDE SEQUENCE [LARGE SCALE GENOMIC DNA]</scope>
    <source>
        <strain evidence="1 2">CECT 7247</strain>
    </source>
</reference>
<keyword evidence="2" id="KW-1185">Reference proteome</keyword>
<protein>
    <submittedName>
        <fullName evidence="1">Uncharacterized protein</fullName>
    </submittedName>
</protein>
<comment type="caution">
    <text evidence="1">The sequence shown here is derived from an EMBL/GenBank/DDBJ whole genome shotgun (WGS) entry which is preliminary data.</text>
</comment>
<evidence type="ECO:0000313" key="2">
    <source>
        <dbReference type="Proteomes" id="UP000574369"/>
    </source>
</evidence>
<name>A0ABR6GRA7_9BURK</name>
<dbReference type="Proteomes" id="UP000574369">
    <property type="component" value="Unassembled WGS sequence"/>
</dbReference>
<dbReference type="RefSeq" id="WP_184294507.1">
    <property type="nucleotide sequence ID" value="NZ_JACHXO010000003.1"/>
</dbReference>
<organism evidence="1 2">
    <name type="scientific">Roseateles terrae</name>
    <dbReference type="NCBI Taxonomy" id="431060"/>
    <lineage>
        <taxon>Bacteria</taxon>
        <taxon>Pseudomonadati</taxon>
        <taxon>Pseudomonadota</taxon>
        <taxon>Betaproteobacteria</taxon>
        <taxon>Burkholderiales</taxon>
        <taxon>Sphaerotilaceae</taxon>
        <taxon>Roseateles</taxon>
    </lineage>
</organism>
<dbReference type="EMBL" id="JACHXO010000003">
    <property type="protein sequence ID" value="MBB3194647.1"/>
    <property type="molecule type" value="Genomic_DNA"/>
</dbReference>
<gene>
    <name evidence="1" type="ORF">FHS28_002043</name>
</gene>
<accession>A0ABR6GRA7</accession>
<proteinExistence type="predicted"/>
<evidence type="ECO:0000313" key="1">
    <source>
        <dbReference type="EMBL" id="MBB3194647.1"/>
    </source>
</evidence>